<sequence length="187" mass="21656">MSDIVIALETALRHQEHRNDQVARPLEVIEEMDRGKVAKIEEYDPDMGGLLVVIIHKGNDLERRRNLFVFLRIGYDMRSTTKVSKNQNPVWEETFKFTLDKPAKSVLHLVVEADSSYGNNLKDNLGDVDIRVADVVKEKHMNYWYKVGTGRLHVELLWEPSAVPVKTKSKFMQFMTSTYNYTFHKGS</sequence>
<dbReference type="InterPro" id="IPR051634">
    <property type="entry name" value="Extended_Synaptotagmin"/>
</dbReference>
<dbReference type="PANTHER" id="PTHR45761:SF1">
    <property type="entry name" value="EXTENDED SYNAPTOTAGMIN-LIKE PROTEIN 2, ISOFORM C"/>
    <property type="match status" value="1"/>
</dbReference>
<dbReference type="InterPro" id="IPR035892">
    <property type="entry name" value="C2_domain_sf"/>
</dbReference>
<dbReference type="PROSITE" id="PS50004">
    <property type="entry name" value="C2"/>
    <property type="match status" value="1"/>
</dbReference>
<name>A0AAD8KMK6_TARER</name>
<feature type="domain" description="C2" evidence="1">
    <location>
        <begin position="33"/>
        <end position="145"/>
    </location>
</feature>
<dbReference type="CDD" id="cd00030">
    <property type="entry name" value="C2"/>
    <property type="match status" value="1"/>
</dbReference>
<evidence type="ECO:0000313" key="2">
    <source>
        <dbReference type="EMBL" id="KAK1425819.1"/>
    </source>
</evidence>
<dbReference type="Pfam" id="PF00168">
    <property type="entry name" value="C2"/>
    <property type="match status" value="1"/>
</dbReference>
<keyword evidence="3" id="KW-1185">Reference proteome</keyword>
<dbReference type="Proteomes" id="UP001229421">
    <property type="component" value="Unassembled WGS sequence"/>
</dbReference>
<gene>
    <name evidence="2" type="ORF">QVD17_21180</name>
</gene>
<accession>A0AAD8KMK6</accession>
<dbReference type="SMART" id="SM00239">
    <property type="entry name" value="C2"/>
    <property type="match status" value="1"/>
</dbReference>
<dbReference type="AlphaFoldDB" id="A0AAD8KMK6"/>
<reference evidence="2" key="1">
    <citation type="journal article" date="2023" name="bioRxiv">
        <title>Improved chromosome-level genome assembly for marigold (Tagetes erecta).</title>
        <authorList>
            <person name="Jiang F."/>
            <person name="Yuan L."/>
            <person name="Wang S."/>
            <person name="Wang H."/>
            <person name="Xu D."/>
            <person name="Wang A."/>
            <person name="Fan W."/>
        </authorList>
    </citation>
    <scope>NUCLEOTIDE SEQUENCE</scope>
    <source>
        <strain evidence="2">WSJ</strain>
        <tissue evidence="2">Leaf</tissue>
    </source>
</reference>
<evidence type="ECO:0000259" key="1">
    <source>
        <dbReference type="PROSITE" id="PS50004"/>
    </source>
</evidence>
<dbReference type="EMBL" id="JAUHHV010000005">
    <property type="protein sequence ID" value="KAK1425819.1"/>
    <property type="molecule type" value="Genomic_DNA"/>
</dbReference>
<protein>
    <recommendedName>
        <fullName evidence="1">C2 domain-containing protein</fullName>
    </recommendedName>
</protein>
<organism evidence="2 3">
    <name type="scientific">Tagetes erecta</name>
    <name type="common">African marigold</name>
    <dbReference type="NCBI Taxonomy" id="13708"/>
    <lineage>
        <taxon>Eukaryota</taxon>
        <taxon>Viridiplantae</taxon>
        <taxon>Streptophyta</taxon>
        <taxon>Embryophyta</taxon>
        <taxon>Tracheophyta</taxon>
        <taxon>Spermatophyta</taxon>
        <taxon>Magnoliopsida</taxon>
        <taxon>eudicotyledons</taxon>
        <taxon>Gunneridae</taxon>
        <taxon>Pentapetalae</taxon>
        <taxon>asterids</taxon>
        <taxon>campanulids</taxon>
        <taxon>Asterales</taxon>
        <taxon>Asteraceae</taxon>
        <taxon>Asteroideae</taxon>
        <taxon>Heliantheae alliance</taxon>
        <taxon>Tageteae</taxon>
        <taxon>Tagetes</taxon>
    </lineage>
</organism>
<dbReference type="Gene3D" id="2.60.40.150">
    <property type="entry name" value="C2 domain"/>
    <property type="match status" value="1"/>
</dbReference>
<evidence type="ECO:0000313" key="3">
    <source>
        <dbReference type="Proteomes" id="UP001229421"/>
    </source>
</evidence>
<dbReference type="InterPro" id="IPR000008">
    <property type="entry name" value="C2_dom"/>
</dbReference>
<comment type="caution">
    <text evidence="2">The sequence shown here is derived from an EMBL/GenBank/DDBJ whole genome shotgun (WGS) entry which is preliminary data.</text>
</comment>
<proteinExistence type="predicted"/>
<dbReference type="PANTHER" id="PTHR45761">
    <property type="entry name" value="EXTENDED SYNAPTOTAGMIN-LIKE PROTEIN 2, ISOFORM C"/>
    <property type="match status" value="1"/>
</dbReference>
<dbReference type="SUPFAM" id="SSF49562">
    <property type="entry name" value="C2 domain (Calcium/lipid-binding domain, CaLB)"/>
    <property type="match status" value="1"/>
</dbReference>